<keyword evidence="5 10" id="KW-0552">Olfaction</keyword>
<comment type="subcellular location">
    <subcellularLocation>
        <location evidence="1 10">Cell membrane</location>
        <topology evidence="1 10">Multi-pass membrane protein</topology>
    </subcellularLocation>
</comment>
<dbReference type="AlphaFoldDB" id="A0A0M4EHP3"/>
<evidence type="ECO:0000313" key="12">
    <source>
        <dbReference type="Proteomes" id="UP000494163"/>
    </source>
</evidence>
<feature type="transmembrane region" description="Helical" evidence="10">
    <location>
        <begin position="150"/>
        <end position="172"/>
    </location>
</feature>
<feature type="transmembrane region" description="Helical" evidence="10">
    <location>
        <begin position="330"/>
        <end position="348"/>
    </location>
</feature>
<feature type="transmembrane region" description="Helical" evidence="10">
    <location>
        <begin position="360"/>
        <end position="381"/>
    </location>
</feature>
<gene>
    <name evidence="11" type="ORF">Dbus_chr3Rg696</name>
</gene>
<keyword evidence="12" id="KW-1185">Reference proteome</keyword>
<accession>A0A0M4EHP3</accession>
<dbReference type="OrthoDB" id="6682367at2759"/>
<evidence type="ECO:0000256" key="9">
    <source>
        <dbReference type="ARBA" id="ARBA00023224"/>
    </source>
</evidence>
<dbReference type="PANTHER" id="PTHR21137:SF42">
    <property type="entry name" value="ODORANT RECEPTOR 83A"/>
    <property type="match status" value="1"/>
</dbReference>
<dbReference type="Pfam" id="PF02949">
    <property type="entry name" value="7tm_6"/>
    <property type="match status" value="1"/>
</dbReference>
<keyword evidence="4 10" id="KW-0812">Transmembrane</keyword>
<keyword evidence="2" id="KW-1003">Cell membrane</keyword>
<proteinExistence type="inferred from homology"/>
<sequence>MSGIKQPEVDSAEQFSRRDLFSFVRNVMRVAGMHPLGAETGGTKSCLHYLLGLCDVIYELFNYFVCVHIECLYICTIYIYYSTGDLEFLVNCLIQTVIYLWTFAMKLYFRRIQPKLLKQLIEFINLKYCTRSAPGFTYVTMKGALRQSNLWIKTYVYCCFIGTIFWLALPLAYGDRSLPLACWYPFDYTQPFVYELVFFLQAVGQIQVAAAFSASSGFHMVLGILLAGQYDILFCSLKNVLATSYLEMGANMAELRQLQAAQAVADAELNQYNYSQEQQTTLTELAALIGPGENRNFQIAFKSAFGRCLHLHRYIIKALYKMERFYNPIWLFKIGEVTFLMCLVAFTYTKSTNANSFMRMVVLGQYLLLVLYELFIICYFADVVYQNSVRCGEALWRSPWQLHMREIRSDYMFFMLNARRQFRLTAGKIYNLNVDRFRGTITTAFSFLTLLQKMDARA</sequence>
<comment type="caution">
    <text evidence="10">Lacks conserved residue(s) required for the propagation of feature annotation.</text>
</comment>
<keyword evidence="8 10" id="KW-0675">Receptor</keyword>
<dbReference type="InterPro" id="IPR004117">
    <property type="entry name" value="7tm6_olfct_rcpt"/>
</dbReference>
<evidence type="ECO:0000256" key="10">
    <source>
        <dbReference type="RuleBase" id="RU351113"/>
    </source>
</evidence>
<organism evidence="11 12">
    <name type="scientific">Drosophila busckii</name>
    <name type="common">Fruit fly</name>
    <dbReference type="NCBI Taxonomy" id="30019"/>
    <lineage>
        <taxon>Eukaryota</taxon>
        <taxon>Metazoa</taxon>
        <taxon>Ecdysozoa</taxon>
        <taxon>Arthropoda</taxon>
        <taxon>Hexapoda</taxon>
        <taxon>Insecta</taxon>
        <taxon>Pterygota</taxon>
        <taxon>Neoptera</taxon>
        <taxon>Endopterygota</taxon>
        <taxon>Diptera</taxon>
        <taxon>Brachycera</taxon>
        <taxon>Muscomorpha</taxon>
        <taxon>Ephydroidea</taxon>
        <taxon>Drosophilidae</taxon>
        <taxon>Drosophila</taxon>
    </lineage>
</organism>
<reference evidence="11 12" key="1">
    <citation type="submission" date="2015-08" db="EMBL/GenBank/DDBJ databases">
        <title>Ancestral chromatin configuration constrains chromatin evolution on differentiating sex chromosomes in Drosophila.</title>
        <authorList>
            <person name="Zhou Q."/>
            <person name="Bachtrog D."/>
        </authorList>
    </citation>
    <scope>NUCLEOTIDE SEQUENCE [LARGE SCALE GENOMIC DNA]</scope>
    <source>
        <tissue evidence="11">Whole larvae</tissue>
    </source>
</reference>
<feature type="transmembrane region" description="Helical" evidence="10">
    <location>
        <begin position="60"/>
        <end position="82"/>
    </location>
</feature>
<keyword evidence="3 10" id="KW-0716">Sensory transduction</keyword>
<evidence type="ECO:0000256" key="1">
    <source>
        <dbReference type="ARBA" id="ARBA00004651"/>
    </source>
</evidence>
<feature type="transmembrane region" description="Helical" evidence="10">
    <location>
        <begin position="88"/>
        <end position="109"/>
    </location>
</feature>
<protein>
    <recommendedName>
        <fullName evidence="10">Odorant receptor</fullName>
    </recommendedName>
</protein>
<keyword evidence="6 10" id="KW-1133">Transmembrane helix</keyword>
<evidence type="ECO:0000256" key="4">
    <source>
        <dbReference type="ARBA" id="ARBA00022692"/>
    </source>
</evidence>
<evidence type="ECO:0000256" key="2">
    <source>
        <dbReference type="ARBA" id="ARBA00022475"/>
    </source>
</evidence>
<evidence type="ECO:0000256" key="8">
    <source>
        <dbReference type="ARBA" id="ARBA00023170"/>
    </source>
</evidence>
<dbReference type="GO" id="GO:0004984">
    <property type="term" value="F:olfactory receptor activity"/>
    <property type="evidence" value="ECO:0007669"/>
    <property type="project" value="InterPro"/>
</dbReference>
<dbReference type="OMA" id="YPFDYTQ"/>
<evidence type="ECO:0000256" key="7">
    <source>
        <dbReference type="ARBA" id="ARBA00023136"/>
    </source>
</evidence>
<dbReference type="GO" id="GO:0005886">
    <property type="term" value="C:plasma membrane"/>
    <property type="evidence" value="ECO:0007669"/>
    <property type="project" value="UniProtKB-SubCell"/>
</dbReference>
<evidence type="ECO:0000313" key="11">
    <source>
        <dbReference type="EMBL" id="ALC45946.1"/>
    </source>
</evidence>
<evidence type="ECO:0000256" key="5">
    <source>
        <dbReference type="ARBA" id="ARBA00022725"/>
    </source>
</evidence>
<keyword evidence="9 10" id="KW-0807">Transducer</keyword>
<dbReference type="Proteomes" id="UP000494163">
    <property type="component" value="Chromosome 3R"/>
</dbReference>
<name>A0A0M4EHP3_DROBS</name>
<dbReference type="GO" id="GO:0007165">
    <property type="term" value="P:signal transduction"/>
    <property type="evidence" value="ECO:0007669"/>
    <property type="project" value="UniProtKB-KW"/>
</dbReference>
<comment type="similarity">
    <text evidence="10">Belongs to the insect chemoreceptor superfamily. Heteromeric odorant receptor channel (TC 1.A.69) family.</text>
</comment>
<evidence type="ECO:0000256" key="3">
    <source>
        <dbReference type="ARBA" id="ARBA00022606"/>
    </source>
</evidence>
<dbReference type="PANTHER" id="PTHR21137">
    <property type="entry name" value="ODORANT RECEPTOR"/>
    <property type="match status" value="1"/>
</dbReference>
<dbReference type="STRING" id="30019.A0A0M4EHP3"/>
<dbReference type="GO" id="GO:0005549">
    <property type="term" value="F:odorant binding"/>
    <property type="evidence" value="ECO:0007669"/>
    <property type="project" value="InterPro"/>
</dbReference>
<evidence type="ECO:0000256" key="6">
    <source>
        <dbReference type="ARBA" id="ARBA00022989"/>
    </source>
</evidence>
<keyword evidence="7 10" id="KW-0472">Membrane</keyword>
<dbReference type="EMBL" id="CP012526">
    <property type="protein sequence ID" value="ALC45946.1"/>
    <property type="molecule type" value="Genomic_DNA"/>
</dbReference>